<dbReference type="EMBL" id="BMAO01039392">
    <property type="protein sequence ID" value="GFR31079.1"/>
    <property type="molecule type" value="Genomic_DNA"/>
</dbReference>
<accession>A0A8X6HWC4</accession>
<dbReference type="PANTHER" id="PTHR24373">
    <property type="entry name" value="SLIT RELATED LEUCINE-RICH REPEAT NEURONAL PROTEIN"/>
    <property type="match status" value="1"/>
</dbReference>
<organism evidence="4 5">
    <name type="scientific">Trichonephila clavata</name>
    <name type="common">Joro spider</name>
    <name type="synonym">Nephila clavata</name>
    <dbReference type="NCBI Taxonomy" id="2740835"/>
    <lineage>
        <taxon>Eukaryota</taxon>
        <taxon>Metazoa</taxon>
        <taxon>Ecdysozoa</taxon>
        <taxon>Arthropoda</taxon>
        <taxon>Chelicerata</taxon>
        <taxon>Arachnida</taxon>
        <taxon>Araneae</taxon>
        <taxon>Araneomorphae</taxon>
        <taxon>Entelegynae</taxon>
        <taxon>Araneoidea</taxon>
        <taxon>Nephilidae</taxon>
        <taxon>Trichonephila</taxon>
    </lineage>
</organism>
<dbReference type="GO" id="GO:0005615">
    <property type="term" value="C:extracellular space"/>
    <property type="evidence" value="ECO:0007669"/>
    <property type="project" value="TreeGrafter"/>
</dbReference>
<evidence type="ECO:0000256" key="2">
    <source>
        <dbReference type="ARBA" id="ARBA00022729"/>
    </source>
</evidence>
<evidence type="ECO:0000256" key="1">
    <source>
        <dbReference type="ARBA" id="ARBA00022614"/>
    </source>
</evidence>
<dbReference type="GO" id="GO:0031012">
    <property type="term" value="C:extracellular matrix"/>
    <property type="evidence" value="ECO:0007669"/>
    <property type="project" value="TreeGrafter"/>
</dbReference>
<dbReference type="AlphaFoldDB" id="A0A8X6HWC4"/>
<keyword evidence="2" id="KW-0732">Signal</keyword>
<evidence type="ECO:0000313" key="5">
    <source>
        <dbReference type="Proteomes" id="UP000887116"/>
    </source>
</evidence>
<dbReference type="SUPFAM" id="SSF52058">
    <property type="entry name" value="L domain-like"/>
    <property type="match status" value="1"/>
</dbReference>
<dbReference type="InterPro" id="IPR050328">
    <property type="entry name" value="Dev_Immune_Receptor"/>
</dbReference>
<evidence type="ECO:0000256" key="3">
    <source>
        <dbReference type="ARBA" id="ARBA00022737"/>
    </source>
</evidence>
<dbReference type="Pfam" id="PF13855">
    <property type="entry name" value="LRR_8"/>
    <property type="match status" value="1"/>
</dbReference>
<gene>
    <name evidence="4" type="primary">NCL1_31934</name>
    <name evidence="4" type="ORF">TNCT_168321</name>
</gene>
<keyword evidence="1" id="KW-0433">Leucine-rich repeat</keyword>
<name>A0A8X6HWC4_TRICU</name>
<dbReference type="OrthoDB" id="694479at2759"/>
<protein>
    <submittedName>
        <fullName evidence="4">Toll-like receptor 8</fullName>
    </submittedName>
</protein>
<keyword evidence="3" id="KW-0677">Repeat</keyword>
<keyword evidence="5" id="KW-1185">Reference proteome</keyword>
<reference evidence="4" key="1">
    <citation type="submission" date="2020-07" db="EMBL/GenBank/DDBJ databases">
        <title>Multicomponent nature underlies the extraordinary mechanical properties of spider dragline silk.</title>
        <authorList>
            <person name="Kono N."/>
            <person name="Nakamura H."/>
            <person name="Mori M."/>
            <person name="Yoshida Y."/>
            <person name="Ohtoshi R."/>
            <person name="Malay A.D."/>
            <person name="Moran D.A.P."/>
            <person name="Tomita M."/>
            <person name="Numata K."/>
            <person name="Arakawa K."/>
        </authorList>
    </citation>
    <scope>NUCLEOTIDE SEQUENCE</scope>
</reference>
<dbReference type="SMART" id="SM00369">
    <property type="entry name" value="LRR_TYP"/>
    <property type="match status" value="4"/>
</dbReference>
<dbReference type="InterPro" id="IPR003591">
    <property type="entry name" value="Leu-rich_rpt_typical-subtyp"/>
</dbReference>
<dbReference type="InterPro" id="IPR032675">
    <property type="entry name" value="LRR_dom_sf"/>
</dbReference>
<comment type="caution">
    <text evidence="4">The sequence shown here is derived from an EMBL/GenBank/DDBJ whole genome shotgun (WGS) entry which is preliminary data.</text>
</comment>
<proteinExistence type="predicted"/>
<dbReference type="Gene3D" id="3.80.10.10">
    <property type="entry name" value="Ribonuclease Inhibitor"/>
    <property type="match status" value="1"/>
</dbReference>
<dbReference type="InterPro" id="IPR001611">
    <property type="entry name" value="Leu-rich_rpt"/>
</dbReference>
<dbReference type="Proteomes" id="UP000887116">
    <property type="component" value="Unassembled WGS sequence"/>
</dbReference>
<keyword evidence="4" id="KW-0675">Receptor</keyword>
<dbReference type="PANTHER" id="PTHR24373:SF387">
    <property type="entry name" value="LEUCINE-RICH REPEATS AND IMMUNOGLOBULIN-LIKE DOMAINS PROTEIN SMA-10"/>
    <property type="match status" value="1"/>
</dbReference>
<sequence>MSQNNGCPSNEDIKPCTCLIGVNKKLWVSCEGLNSVTELQNVLKRMQNYKFTTFNIEKSNLGVLPADIFSNVQIQFLNIMFTNLTRLSDNLNKPPFIGLESSLEAIEIQDGFTNEEFPLVKLSLSHLKKMTLLQLEGNIIPTISNDWFESGPYRLRELYLLDTYAKQLGSHVFSSLSELRKLSLTGGYISELTRNMFPSPAIYLESLDLNNNKLAILPKDMFYKMPSLKEVFLENNDFTKIDEVVFAPVWSQISHVFFYGNPLNCNADMKWIYKYRIPESIQGHCASPQSLRYRSLSNLTITDFE</sequence>
<evidence type="ECO:0000313" key="4">
    <source>
        <dbReference type="EMBL" id="GFR31079.1"/>
    </source>
</evidence>